<dbReference type="Gene3D" id="3.40.50.150">
    <property type="entry name" value="Vaccinia Virus protein VP39"/>
    <property type="match status" value="1"/>
</dbReference>
<feature type="coiled-coil region" evidence="1">
    <location>
        <begin position="221"/>
        <end position="329"/>
    </location>
</feature>
<dbReference type="Proteomes" id="UP000257143">
    <property type="component" value="Unassembled WGS sequence"/>
</dbReference>
<name>A0A3D8Q344_9BACI</name>
<reference evidence="3" key="1">
    <citation type="submission" date="2017-11" db="EMBL/GenBank/DDBJ databases">
        <authorList>
            <person name="Zhu W."/>
        </authorList>
    </citation>
    <scope>NUCLEOTIDE SEQUENCE [LARGE SCALE GENOMIC DNA]</scope>
    <source>
        <strain evidence="3">CAU 1183</strain>
    </source>
</reference>
<accession>A0A3D8Q344</accession>
<dbReference type="SUPFAM" id="SSF53335">
    <property type="entry name" value="S-adenosyl-L-methionine-dependent methyltransferases"/>
    <property type="match status" value="1"/>
</dbReference>
<dbReference type="AlphaFoldDB" id="A0A3D8Q344"/>
<proteinExistence type="predicted"/>
<dbReference type="PANTHER" id="PTHR43861">
    <property type="entry name" value="TRANS-ACONITATE 2-METHYLTRANSFERASE-RELATED"/>
    <property type="match status" value="1"/>
</dbReference>
<gene>
    <name evidence="2" type="ORF">CWR48_00490</name>
</gene>
<dbReference type="OrthoDB" id="2575094at2"/>
<evidence type="ECO:0000256" key="1">
    <source>
        <dbReference type="SAM" id="Coils"/>
    </source>
</evidence>
<sequence length="347" mass="40785">MDTSIGGGKVEKIQDKIYDVYYSETDTNFRRKVRERIHWICRNISGDEVLDIGCSQGITAILLGREGKKVLGLDLSEDAIREANENLEKEEEETRNSVRFEKGNLVLKEFEQQYSSVILGEVLEHINDIESFFTKASSLVKENGRLIITTPFGINDFVDHKRTFYLNDFLKLQTSEISIAEVKFFGKWIGVIYQKGQENKNDLLSERKLFDELEEAFNNIERSLLTNQQKLNKKVKMLENKTKNSEEQINALMEKKIQLEKDNQLLIENTKANKNDYQKKYLDEKVEKVKIQKQLLDEYKREEKLLSEKKEMTKEIEKIENRYSSLKNSKLGKLTTRYWKLRNKKGR</sequence>
<dbReference type="Pfam" id="PF13489">
    <property type="entry name" value="Methyltransf_23"/>
    <property type="match status" value="1"/>
</dbReference>
<keyword evidence="3" id="KW-1185">Reference proteome</keyword>
<keyword evidence="1" id="KW-0175">Coiled coil</keyword>
<protein>
    <recommendedName>
        <fullName evidence="4">Methyltransferase domain-containing protein</fullName>
    </recommendedName>
</protein>
<comment type="caution">
    <text evidence="2">The sequence shown here is derived from an EMBL/GenBank/DDBJ whole genome shotgun (WGS) entry which is preliminary data.</text>
</comment>
<dbReference type="CDD" id="cd02440">
    <property type="entry name" value="AdoMet_MTases"/>
    <property type="match status" value="1"/>
</dbReference>
<evidence type="ECO:0000313" key="2">
    <source>
        <dbReference type="EMBL" id="RDW22218.1"/>
    </source>
</evidence>
<evidence type="ECO:0008006" key="4">
    <source>
        <dbReference type="Google" id="ProtNLM"/>
    </source>
</evidence>
<evidence type="ECO:0000313" key="3">
    <source>
        <dbReference type="Proteomes" id="UP000257143"/>
    </source>
</evidence>
<feature type="coiled-coil region" evidence="1">
    <location>
        <begin position="73"/>
        <end position="104"/>
    </location>
</feature>
<organism evidence="2 3">
    <name type="scientific">Oceanobacillus arenosus</name>
    <dbReference type="NCBI Taxonomy" id="1229153"/>
    <lineage>
        <taxon>Bacteria</taxon>
        <taxon>Bacillati</taxon>
        <taxon>Bacillota</taxon>
        <taxon>Bacilli</taxon>
        <taxon>Bacillales</taxon>
        <taxon>Bacillaceae</taxon>
        <taxon>Oceanobacillus</taxon>
    </lineage>
</organism>
<dbReference type="InterPro" id="IPR029063">
    <property type="entry name" value="SAM-dependent_MTases_sf"/>
</dbReference>
<dbReference type="EMBL" id="PIOC01000001">
    <property type="protein sequence ID" value="RDW22218.1"/>
    <property type="molecule type" value="Genomic_DNA"/>
</dbReference>